<protein>
    <recommendedName>
        <fullName evidence="2">Filamentous haemagglutinin FhaB/tRNA nuclease CdiA-like TPS domain-containing protein</fullName>
    </recommendedName>
</protein>
<dbReference type="AlphaFoldDB" id="A0A382Z9U5"/>
<name>A0A382Z9U5_9ZZZZ</name>
<sequence>MPKVKKILILIFFSQPVWAGEDSINADITINDDTTNEQLIDDGANNITLINNATINNADDNGSVRSFDGLTGVTVINNAGGIIKQDGLFDSAVFAEENINFTLINSGTISSNDGQAVNIKKTTDAIITNNAGGLLTAKRNTIRCSGSCTNPTINNFGTITGR</sequence>
<proteinExistence type="predicted"/>
<evidence type="ECO:0008006" key="2">
    <source>
        <dbReference type="Google" id="ProtNLM"/>
    </source>
</evidence>
<feature type="non-terminal residue" evidence="1">
    <location>
        <position position="162"/>
    </location>
</feature>
<gene>
    <name evidence="1" type="ORF">METZ01_LOCUS445141</name>
</gene>
<organism evidence="1">
    <name type="scientific">marine metagenome</name>
    <dbReference type="NCBI Taxonomy" id="408172"/>
    <lineage>
        <taxon>unclassified sequences</taxon>
        <taxon>metagenomes</taxon>
        <taxon>ecological metagenomes</taxon>
    </lineage>
</organism>
<reference evidence="1" key="1">
    <citation type="submission" date="2018-05" db="EMBL/GenBank/DDBJ databases">
        <authorList>
            <person name="Lanie J.A."/>
            <person name="Ng W.-L."/>
            <person name="Kazmierczak K.M."/>
            <person name="Andrzejewski T.M."/>
            <person name="Davidsen T.M."/>
            <person name="Wayne K.J."/>
            <person name="Tettelin H."/>
            <person name="Glass J.I."/>
            <person name="Rusch D."/>
            <person name="Podicherti R."/>
            <person name="Tsui H.-C.T."/>
            <person name="Winkler M.E."/>
        </authorList>
    </citation>
    <scope>NUCLEOTIDE SEQUENCE</scope>
</reference>
<dbReference type="EMBL" id="UINC01182206">
    <property type="protein sequence ID" value="SVD92287.1"/>
    <property type="molecule type" value="Genomic_DNA"/>
</dbReference>
<evidence type="ECO:0000313" key="1">
    <source>
        <dbReference type="EMBL" id="SVD92287.1"/>
    </source>
</evidence>
<accession>A0A382Z9U5</accession>